<evidence type="ECO:0000313" key="4">
    <source>
        <dbReference type="EMBL" id="MDM8271807.1"/>
    </source>
</evidence>
<keyword evidence="5" id="KW-1185">Reference proteome</keyword>
<organism evidence="4 5">
    <name type="scientific">Thermophilibacter provencensis</name>
    <dbReference type="NCBI Taxonomy" id="1852386"/>
    <lineage>
        <taxon>Bacteria</taxon>
        <taxon>Bacillati</taxon>
        <taxon>Actinomycetota</taxon>
        <taxon>Coriobacteriia</taxon>
        <taxon>Coriobacteriales</taxon>
        <taxon>Atopobiaceae</taxon>
        <taxon>Thermophilibacter</taxon>
    </lineage>
</organism>
<name>A0ABT7V5C5_9ACTN</name>
<dbReference type="CDD" id="cd04301">
    <property type="entry name" value="NAT_SF"/>
    <property type="match status" value="1"/>
</dbReference>
<feature type="domain" description="N-acetyltransferase" evidence="3">
    <location>
        <begin position="2"/>
        <end position="162"/>
    </location>
</feature>
<reference evidence="5" key="1">
    <citation type="submission" date="2023-06" db="EMBL/GenBank/DDBJ databases">
        <title>Identification and characterization of horizontal gene transfer across gut microbiota members of farm animals based on homology search.</title>
        <authorList>
            <person name="Zeman M."/>
            <person name="Kubasova T."/>
            <person name="Jahodarova E."/>
            <person name="Nykrynova M."/>
            <person name="Rychlik I."/>
        </authorList>
    </citation>
    <scope>NUCLEOTIDE SEQUENCE [LARGE SCALE GENOMIC DNA]</scope>
    <source>
        <strain evidence="5">153_Feed</strain>
    </source>
</reference>
<proteinExistence type="predicted"/>
<evidence type="ECO:0000256" key="2">
    <source>
        <dbReference type="ARBA" id="ARBA00023315"/>
    </source>
</evidence>
<sequence length="163" mass="18110">MTQILPLAPEDIPEKAAVHARTWQETYRGLLPDELNDTITPQFAEDVTRRLTSLRTLVAKIDGRIVGYISWSDRSREHFSVDGAAEIGNLYVLREFQGRGVGRALLETALSRIGERDVVLSAFSSNAAALGFYEHMGFERTGVTFDEGSMEETELVLRHKGGA</sequence>
<dbReference type="InterPro" id="IPR050832">
    <property type="entry name" value="Bact_Acetyltransf"/>
</dbReference>
<dbReference type="RefSeq" id="WP_289511884.1">
    <property type="nucleotide sequence ID" value="NZ_JAUDEA010000018.1"/>
</dbReference>
<dbReference type="Pfam" id="PF00583">
    <property type="entry name" value="Acetyltransf_1"/>
    <property type="match status" value="1"/>
</dbReference>
<dbReference type="EMBL" id="JAUDEA010000018">
    <property type="protein sequence ID" value="MDM8271807.1"/>
    <property type="molecule type" value="Genomic_DNA"/>
</dbReference>
<dbReference type="InterPro" id="IPR016181">
    <property type="entry name" value="Acyl_CoA_acyltransferase"/>
</dbReference>
<dbReference type="PROSITE" id="PS51186">
    <property type="entry name" value="GNAT"/>
    <property type="match status" value="1"/>
</dbReference>
<accession>A0ABT7V5C5</accession>
<gene>
    <name evidence="4" type="ORF">QUW25_09030</name>
</gene>
<keyword evidence="1 4" id="KW-0808">Transferase</keyword>
<dbReference type="Gene3D" id="3.40.630.30">
    <property type="match status" value="1"/>
</dbReference>
<dbReference type="Proteomes" id="UP001529256">
    <property type="component" value="Unassembled WGS sequence"/>
</dbReference>
<evidence type="ECO:0000256" key="1">
    <source>
        <dbReference type="ARBA" id="ARBA00022679"/>
    </source>
</evidence>
<reference evidence="4 5" key="3">
    <citation type="submission" date="2023-06" db="EMBL/GenBank/DDBJ databases">
        <authorList>
            <person name="Zeman M."/>
            <person name="Kubasova T."/>
            <person name="Jahodarova E."/>
            <person name="Nykrynova M."/>
            <person name="Rychlik I."/>
        </authorList>
    </citation>
    <scope>NUCLEOTIDE SEQUENCE [LARGE SCALE GENOMIC DNA]</scope>
    <source>
        <strain evidence="4 5">153_Feed</strain>
    </source>
</reference>
<evidence type="ECO:0000259" key="3">
    <source>
        <dbReference type="PROSITE" id="PS51186"/>
    </source>
</evidence>
<dbReference type="GO" id="GO:0016746">
    <property type="term" value="F:acyltransferase activity"/>
    <property type="evidence" value="ECO:0007669"/>
    <property type="project" value="UniProtKB-KW"/>
</dbReference>
<protein>
    <submittedName>
        <fullName evidence="4">GNAT family N-acetyltransferase</fullName>
        <ecNumber evidence="4">2.3.1.-</ecNumber>
    </submittedName>
</protein>
<dbReference type="EC" id="2.3.1.-" evidence="4"/>
<dbReference type="InterPro" id="IPR000182">
    <property type="entry name" value="GNAT_dom"/>
</dbReference>
<evidence type="ECO:0000313" key="5">
    <source>
        <dbReference type="Proteomes" id="UP001529256"/>
    </source>
</evidence>
<dbReference type="PANTHER" id="PTHR43877">
    <property type="entry name" value="AMINOALKYLPHOSPHONATE N-ACETYLTRANSFERASE-RELATED-RELATED"/>
    <property type="match status" value="1"/>
</dbReference>
<comment type="caution">
    <text evidence="4">The sequence shown here is derived from an EMBL/GenBank/DDBJ whole genome shotgun (WGS) entry which is preliminary data.</text>
</comment>
<reference evidence="4 5" key="2">
    <citation type="submission" date="2023-06" db="EMBL/GenBank/DDBJ databases">
        <title>Identification and characterization of horizontal gene transfer across gut microbiota members of farm animals based on homology search.</title>
        <authorList>
            <person name="Schwarzerova J."/>
            <person name="Nykrynova M."/>
            <person name="Jureckova K."/>
            <person name="Cejkova D."/>
            <person name="Rychlik I."/>
        </authorList>
    </citation>
    <scope>NUCLEOTIDE SEQUENCE [LARGE SCALE GENOMIC DNA]</scope>
    <source>
        <strain evidence="4 5">153_Feed</strain>
    </source>
</reference>
<keyword evidence="2 4" id="KW-0012">Acyltransferase</keyword>
<dbReference type="SUPFAM" id="SSF55729">
    <property type="entry name" value="Acyl-CoA N-acyltransferases (Nat)"/>
    <property type="match status" value="1"/>
</dbReference>